<dbReference type="GO" id="GO:0006307">
    <property type="term" value="P:DNA alkylation repair"/>
    <property type="evidence" value="ECO:0007669"/>
    <property type="project" value="UniProtKB-UniRule"/>
</dbReference>
<dbReference type="EMBL" id="LT906439">
    <property type="protein sequence ID" value="SNU87159.1"/>
    <property type="molecule type" value="Genomic_DNA"/>
</dbReference>
<evidence type="ECO:0000256" key="8">
    <source>
        <dbReference type="ARBA" id="ARBA00049348"/>
    </source>
</evidence>
<dbReference type="KEGG" id="smen:SAMEA4412692_0534"/>
<dbReference type="AlphaFoldDB" id="A0A239SPG9"/>
<dbReference type="InterPro" id="IPR014048">
    <property type="entry name" value="MethylDNA_cys_MeTrfase_DNA-bd"/>
</dbReference>
<feature type="domain" description="Methylated-DNA-[protein]-cysteine S-methyltransferase DNA binding" evidence="10">
    <location>
        <begin position="82"/>
        <end position="160"/>
    </location>
</feature>
<dbReference type="Gene3D" id="1.10.10.10">
    <property type="entry name" value="Winged helix-like DNA-binding domain superfamily/Winged helix DNA-binding domain"/>
    <property type="match status" value="1"/>
</dbReference>
<dbReference type="HAMAP" id="MF_00772">
    <property type="entry name" value="OGT"/>
    <property type="match status" value="1"/>
</dbReference>
<dbReference type="InterPro" id="IPR008332">
    <property type="entry name" value="MethylG_MeTrfase_N"/>
</dbReference>
<reference evidence="12 13" key="1">
    <citation type="submission" date="2017-06" db="EMBL/GenBank/DDBJ databases">
        <authorList>
            <consortium name="Pathogen Informatics"/>
        </authorList>
    </citation>
    <scope>NUCLEOTIDE SEQUENCE [LARGE SCALE GENOMIC DNA]</scope>
    <source>
        <strain evidence="12 13">NCTC13788</strain>
    </source>
</reference>
<evidence type="ECO:0000256" key="6">
    <source>
        <dbReference type="ARBA" id="ARBA00022763"/>
    </source>
</evidence>
<accession>A0A239SPG9</accession>
<dbReference type="eggNOG" id="COG0350">
    <property type="taxonomic scope" value="Bacteria"/>
</dbReference>
<dbReference type="GO" id="GO:0005737">
    <property type="term" value="C:cytoplasm"/>
    <property type="evidence" value="ECO:0007669"/>
    <property type="project" value="UniProtKB-SubCell"/>
</dbReference>
<protein>
    <recommendedName>
        <fullName evidence="9">Methylated-DNA--protein-cysteine methyltransferase</fullName>
        <ecNumber evidence="9">2.1.1.63</ecNumber>
    </recommendedName>
    <alternativeName>
        <fullName evidence="9">6-O-methylguanine-DNA methyltransferase</fullName>
        <shortName evidence="9">MGMT</shortName>
    </alternativeName>
    <alternativeName>
        <fullName evidence="9">O-6-methylguanine-DNA-alkyltransferase</fullName>
    </alternativeName>
</protein>
<dbReference type="InterPro" id="IPR036217">
    <property type="entry name" value="MethylDNA_cys_MeTrfase_DNAb"/>
</dbReference>
<dbReference type="CDD" id="cd06445">
    <property type="entry name" value="ATase"/>
    <property type="match status" value="1"/>
</dbReference>
<evidence type="ECO:0000256" key="4">
    <source>
        <dbReference type="ARBA" id="ARBA00022603"/>
    </source>
</evidence>
<evidence type="ECO:0000313" key="12">
    <source>
        <dbReference type="EMBL" id="SNU87159.1"/>
    </source>
</evidence>
<dbReference type="SUPFAM" id="SSF53155">
    <property type="entry name" value="Methylated DNA-protein cysteine methyltransferase domain"/>
    <property type="match status" value="1"/>
</dbReference>
<comment type="miscellaneous">
    <text evidence="9">This enzyme catalyzes only one turnover and therefore is not strictly catalytic. According to one definition, an enzyme is a biocatalyst that acts repeatedly and over many reaction cycles.</text>
</comment>
<comment type="function">
    <text evidence="9">Involved in the cellular defense against the biological effects of O6-methylguanine (O6-MeG) and O4-methylthymine (O4-MeT) in DNA. Repairs the methylated nucleobase in DNA by stoichiometrically transferring the methyl group to a cysteine residue in the enzyme. This is a suicide reaction: the enzyme is irreversibly inactivated.</text>
</comment>
<evidence type="ECO:0000256" key="2">
    <source>
        <dbReference type="ARBA" id="ARBA00008711"/>
    </source>
</evidence>
<comment type="subcellular location">
    <subcellularLocation>
        <location evidence="9">Cytoplasm</location>
    </subcellularLocation>
</comment>
<sequence length="165" mass="18259">MKPTKLYKIDYNSPLGLMRLLADDNALIGSYFKGQAYFEHGYEELEFRQEMNASLTLAVDWLDAYFAGEMAEQPLLAPRGTPFQLKVWQALQTIPTGQTVTYGQLAQQLQCRSARAIGGAVGKNPLSLFIPCHRVVGKGGLLTGYAGGLDKKIWLLNHEANLTSH</sequence>
<dbReference type="STRING" id="1123308.GCA_000380085_00945"/>
<dbReference type="Pfam" id="PF02870">
    <property type="entry name" value="Methyltransf_1N"/>
    <property type="match status" value="1"/>
</dbReference>
<evidence type="ECO:0000256" key="5">
    <source>
        <dbReference type="ARBA" id="ARBA00022679"/>
    </source>
</evidence>
<feature type="domain" description="Methylguanine DNA methyltransferase ribonuclease-like" evidence="11">
    <location>
        <begin position="7"/>
        <end position="69"/>
    </location>
</feature>
<comment type="similarity">
    <text evidence="2 9">Belongs to the MGMT family.</text>
</comment>
<dbReference type="InterPro" id="IPR001497">
    <property type="entry name" value="MethylDNA_cys_MeTrfase_AS"/>
</dbReference>
<organism evidence="12 13">
    <name type="scientific">Streptococcus merionis</name>
    <dbReference type="NCBI Taxonomy" id="400065"/>
    <lineage>
        <taxon>Bacteria</taxon>
        <taxon>Bacillati</taxon>
        <taxon>Bacillota</taxon>
        <taxon>Bacilli</taxon>
        <taxon>Lactobacillales</taxon>
        <taxon>Streptococcaceae</taxon>
        <taxon>Streptococcus</taxon>
    </lineage>
</organism>
<evidence type="ECO:0000256" key="9">
    <source>
        <dbReference type="HAMAP-Rule" id="MF_00772"/>
    </source>
</evidence>
<keyword evidence="13" id="KW-1185">Reference proteome</keyword>
<dbReference type="PANTHER" id="PTHR10815">
    <property type="entry name" value="METHYLATED-DNA--PROTEIN-CYSTEINE METHYLTRANSFERASE"/>
    <property type="match status" value="1"/>
</dbReference>
<feature type="active site" description="Nucleophile; methyl group acceptor" evidence="9">
    <location>
        <position position="132"/>
    </location>
</feature>
<comment type="catalytic activity">
    <reaction evidence="8 9">
        <text>a 6-O-methyl-2'-deoxyguanosine in DNA + L-cysteinyl-[protein] = S-methyl-L-cysteinyl-[protein] + a 2'-deoxyguanosine in DNA</text>
        <dbReference type="Rhea" id="RHEA:24000"/>
        <dbReference type="Rhea" id="RHEA-COMP:10131"/>
        <dbReference type="Rhea" id="RHEA-COMP:10132"/>
        <dbReference type="Rhea" id="RHEA-COMP:11367"/>
        <dbReference type="Rhea" id="RHEA-COMP:11368"/>
        <dbReference type="ChEBI" id="CHEBI:29950"/>
        <dbReference type="ChEBI" id="CHEBI:82612"/>
        <dbReference type="ChEBI" id="CHEBI:85445"/>
        <dbReference type="ChEBI" id="CHEBI:85448"/>
        <dbReference type="EC" id="2.1.1.63"/>
    </reaction>
</comment>
<dbReference type="PANTHER" id="PTHR10815:SF5">
    <property type="entry name" value="METHYLATED-DNA--PROTEIN-CYSTEINE METHYLTRANSFERASE"/>
    <property type="match status" value="1"/>
</dbReference>
<keyword evidence="4 9" id="KW-0489">Methyltransferase</keyword>
<evidence type="ECO:0000256" key="1">
    <source>
        <dbReference type="ARBA" id="ARBA00001286"/>
    </source>
</evidence>
<keyword evidence="5 9" id="KW-0808">Transferase</keyword>
<dbReference type="OrthoDB" id="9802228at2"/>
<keyword evidence="6 9" id="KW-0227">DNA damage</keyword>
<dbReference type="FunFam" id="1.10.10.10:FF:000214">
    <property type="entry name" value="Methylated-DNA--protein-cysteine methyltransferase"/>
    <property type="match status" value="1"/>
</dbReference>
<evidence type="ECO:0000259" key="10">
    <source>
        <dbReference type="Pfam" id="PF01035"/>
    </source>
</evidence>
<keyword evidence="3 9" id="KW-0963">Cytoplasm</keyword>
<dbReference type="SUPFAM" id="SSF46767">
    <property type="entry name" value="Methylated DNA-protein cysteine methyltransferase, C-terminal domain"/>
    <property type="match status" value="1"/>
</dbReference>
<dbReference type="EC" id="2.1.1.63" evidence="9"/>
<comment type="catalytic activity">
    <reaction evidence="1 9">
        <text>a 4-O-methyl-thymidine in DNA + L-cysteinyl-[protein] = a thymidine in DNA + S-methyl-L-cysteinyl-[protein]</text>
        <dbReference type="Rhea" id="RHEA:53428"/>
        <dbReference type="Rhea" id="RHEA-COMP:10131"/>
        <dbReference type="Rhea" id="RHEA-COMP:10132"/>
        <dbReference type="Rhea" id="RHEA-COMP:13555"/>
        <dbReference type="Rhea" id="RHEA-COMP:13556"/>
        <dbReference type="ChEBI" id="CHEBI:29950"/>
        <dbReference type="ChEBI" id="CHEBI:82612"/>
        <dbReference type="ChEBI" id="CHEBI:137386"/>
        <dbReference type="ChEBI" id="CHEBI:137387"/>
        <dbReference type="EC" id="2.1.1.63"/>
    </reaction>
</comment>
<dbReference type="InterPro" id="IPR036631">
    <property type="entry name" value="MGMT_N_sf"/>
</dbReference>
<dbReference type="GO" id="GO:0003908">
    <property type="term" value="F:methylated-DNA-[protein]-cysteine S-methyltransferase activity"/>
    <property type="evidence" value="ECO:0007669"/>
    <property type="project" value="UniProtKB-UniRule"/>
</dbReference>
<evidence type="ECO:0000259" key="11">
    <source>
        <dbReference type="Pfam" id="PF02870"/>
    </source>
</evidence>
<dbReference type="InterPro" id="IPR036388">
    <property type="entry name" value="WH-like_DNA-bd_sf"/>
</dbReference>
<keyword evidence="7 9" id="KW-0234">DNA repair</keyword>
<dbReference type="NCBIfam" id="TIGR00589">
    <property type="entry name" value="ogt"/>
    <property type="match status" value="1"/>
</dbReference>
<evidence type="ECO:0000256" key="7">
    <source>
        <dbReference type="ARBA" id="ARBA00023204"/>
    </source>
</evidence>
<dbReference type="PROSITE" id="PS00374">
    <property type="entry name" value="MGMT"/>
    <property type="match status" value="1"/>
</dbReference>
<evidence type="ECO:0000256" key="3">
    <source>
        <dbReference type="ARBA" id="ARBA00022490"/>
    </source>
</evidence>
<dbReference type="Gene3D" id="3.30.160.70">
    <property type="entry name" value="Methylated DNA-protein cysteine methyltransferase domain"/>
    <property type="match status" value="1"/>
</dbReference>
<gene>
    <name evidence="12" type="primary">ogt</name>
    <name evidence="12" type="ORF">SAMEA4412692_00534</name>
</gene>
<name>A0A239SPG9_9STRE</name>
<dbReference type="InterPro" id="IPR023546">
    <property type="entry name" value="MGMT"/>
</dbReference>
<dbReference type="Pfam" id="PF01035">
    <property type="entry name" value="DNA_binding_1"/>
    <property type="match status" value="1"/>
</dbReference>
<evidence type="ECO:0000313" key="13">
    <source>
        <dbReference type="Proteomes" id="UP000215185"/>
    </source>
</evidence>
<dbReference type="RefSeq" id="WP_018373518.1">
    <property type="nucleotide sequence ID" value="NZ_LT906439.1"/>
</dbReference>
<proteinExistence type="inferred from homology"/>
<dbReference type="Proteomes" id="UP000215185">
    <property type="component" value="Chromosome 1"/>
</dbReference>
<dbReference type="GO" id="GO:0032259">
    <property type="term" value="P:methylation"/>
    <property type="evidence" value="ECO:0007669"/>
    <property type="project" value="UniProtKB-KW"/>
</dbReference>